<dbReference type="CTD" id="9443"/>
<dbReference type="SUPFAM" id="SSF140718">
    <property type="entry name" value="Mediator hinge subcomplex-like"/>
    <property type="match status" value="1"/>
</dbReference>
<dbReference type="InterPro" id="IPR009244">
    <property type="entry name" value="Mediatior_Med7"/>
</dbReference>
<keyword evidence="5 6" id="KW-0539">Nucleus</keyword>
<evidence type="ECO:0000256" key="3">
    <source>
        <dbReference type="ARBA" id="ARBA00023015"/>
    </source>
</evidence>
<evidence type="ECO:0000256" key="4">
    <source>
        <dbReference type="ARBA" id="ARBA00023163"/>
    </source>
</evidence>
<dbReference type="AlphaFoldDB" id="A0A913ZTW2"/>
<dbReference type="Proteomes" id="UP000887568">
    <property type="component" value="Unplaced"/>
</dbReference>
<comment type="subunit">
    <text evidence="6">Component of the Mediator complex.</text>
</comment>
<keyword evidence="8" id="KW-1185">Reference proteome</keyword>
<evidence type="ECO:0000256" key="5">
    <source>
        <dbReference type="ARBA" id="ARBA00023242"/>
    </source>
</evidence>
<dbReference type="InterPro" id="IPR044888">
    <property type="entry name" value="Mediatior_Med7_sf"/>
</dbReference>
<dbReference type="RefSeq" id="XP_038055178.1">
    <property type="nucleotide sequence ID" value="XM_038199250.1"/>
</dbReference>
<dbReference type="OMA" id="IHDSYSM"/>
<dbReference type="PANTHER" id="PTHR21428:SF11">
    <property type="entry name" value="MEDIATOR OF RNA POLYMERASE II TRANSCRIPTION SUBUNIT 7"/>
    <property type="match status" value="1"/>
</dbReference>
<keyword evidence="6" id="KW-0010">Activator</keyword>
<proteinExistence type="inferred from homology"/>
<keyword evidence="3 6" id="KW-0805">Transcription regulation</keyword>
<dbReference type="GO" id="GO:0003712">
    <property type="term" value="F:transcription coregulator activity"/>
    <property type="evidence" value="ECO:0007669"/>
    <property type="project" value="InterPro"/>
</dbReference>
<accession>A0A913ZTW2</accession>
<reference evidence="7" key="1">
    <citation type="submission" date="2022-11" db="UniProtKB">
        <authorList>
            <consortium name="EnsemblMetazoa"/>
        </authorList>
    </citation>
    <scope>IDENTIFICATION</scope>
</reference>
<dbReference type="PANTHER" id="PTHR21428">
    <property type="entry name" value="MEDIATOR OF RNA POLYMERASE II TRANSCRIPTION SUBUNIT 7"/>
    <property type="match status" value="1"/>
</dbReference>
<comment type="function">
    <text evidence="6">Component of the Mediator complex, a coactivator involved in the regulated transcription of nearly all RNA polymerase II-dependent genes. Mediator functions as a bridge to convey information from gene-specific regulatory proteins to the basal RNA polymerase II transcription machinery.</text>
</comment>
<dbReference type="OrthoDB" id="10253553at2759"/>
<protein>
    <recommendedName>
        <fullName evidence="6">Mediator of RNA polymerase II transcription subunit 7</fullName>
    </recommendedName>
</protein>
<comment type="similarity">
    <text evidence="2 6">Belongs to the Mediator complex subunit 7 family.</text>
</comment>
<evidence type="ECO:0000256" key="2">
    <source>
        <dbReference type="ARBA" id="ARBA00009994"/>
    </source>
</evidence>
<evidence type="ECO:0000313" key="8">
    <source>
        <dbReference type="Proteomes" id="UP000887568"/>
    </source>
</evidence>
<evidence type="ECO:0000256" key="6">
    <source>
        <dbReference type="RuleBase" id="RU364060"/>
    </source>
</evidence>
<name>A0A913ZTW2_PATMI</name>
<evidence type="ECO:0000313" key="7">
    <source>
        <dbReference type="EnsemblMetazoa" id="XP_038055178.1"/>
    </source>
</evidence>
<dbReference type="InterPro" id="IPR037212">
    <property type="entry name" value="Med7/Med21-like"/>
</dbReference>
<sequence>MAESQNVSSLPLPPVQYINNYTDERVKNGTAPGPPVPVSENYNMFGAVFTPDDVIIRSLESQNLRRLHPKVFDHRKELKKINHSILFNFLDMLDVMVAAPGSKKREEKIDDIKLLFIHMHHLINEFRPHQARETLRVMMEVQKRQRLETAERFQKHLEKVTEILQSCFGSLPDNMGHIDSKIAARMEPQAEESVIMTEVDSKEKQEETNGQKELEASFYHKDKLMCNLVDSI</sequence>
<dbReference type="GO" id="GO:0070847">
    <property type="term" value="C:core mediator complex"/>
    <property type="evidence" value="ECO:0007669"/>
    <property type="project" value="TreeGrafter"/>
</dbReference>
<dbReference type="GeneID" id="119727382"/>
<dbReference type="Gene3D" id="6.10.140.200">
    <property type="match status" value="1"/>
</dbReference>
<keyword evidence="4 6" id="KW-0804">Transcription</keyword>
<dbReference type="Pfam" id="PF05983">
    <property type="entry name" value="Med7"/>
    <property type="match status" value="1"/>
</dbReference>
<evidence type="ECO:0000256" key="1">
    <source>
        <dbReference type="ARBA" id="ARBA00004123"/>
    </source>
</evidence>
<dbReference type="EnsemblMetazoa" id="XM_038199250.1">
    <property type="protein sequence ID" value="XP_038055178.1"/>
    <property type="gene ID" value="LOC119727382"/>
</dbReference>
<organism evidence="7 8">
    <name type="scientific">Patiria miniata</name>
    <name type="common">Bat star</name>
    <name type="synonym">Asterina miniata</name>
    <dbReference type="NCBI Taxonomy" id="46514"/>
    <lineage>
        <taxon>Eukaryota</taxon>
        <taxon>Metazoa</taxon>
        <taxon>Echinodermata</taxon>
        <taxon>Eleutherozoa</taxon>
        <taxon>Asterozoa</taxon>
        <taxon>Asteroidea</taxon>
        <taxon>Valvatacea</taxon>
        <taxon>Valvatida</taxon>
        <taxon>Asterinidae</taxon>
        <taxon>Patiria</taxon>
    </lineage>
</organism>
<dbReference type="GO" id="GO:0006357">
    <property type="term" value="P:regulation of transcription by RNA polymerase II"/>
    <property type="evidence" value="ECO:0007669"/>
    <property type="project" value="InterPro"/>
</dbReference>
<dbReference type="GO" id="GO:0016592">
    <property type="term" value="C:mediator complex"/>
    <property type="evidence" value="ECO:0007669"/>
    <property type="project" value="InterPro"/>
</dbReference>
<comment type="subcellular location">
    <subcellularLocation>
        <location evidence="1 6">Nucleus</location>
    </subcellularLocation>
</comment>